<name>A0A0P7ANR8_9FLAO</name>
<feature type="chain" id="PRO_5006134948" evidence="1">
    <location>
        <begin position="22"/>
        <end position="189"/>
    </location>
</feature>
<dbReference type="PANTHER" id="PTHR10900">
    <property type="entry name" value="PERIOSTIN-RELATED"/>
    <property type="match status" value="1"/>
</dbReference>
<dbReference type="AlphaFoldDB" id="A0A0P7ANR8"/>
<dbReference type="PANTHER" id="PTHR10900:SF77">
    <property type="entry name" value="FI19380P1"/>
    <property type="match status" value="1"/>
</dbReference>
<dbReference type="GO" id="GO:0030198">
    <property type="term" value="P:extracellular matrix organization"/>
    <property type="evidence" value="ECO:0007669"/>
    <property type="project" value="TreeGrafter"/>
</dbReference>
<dbReference type="Proteomes" id="UP000050280">
    <property type="component" value="Unassembled WGS sequence"/>
</dbReference>
<dbReference type="InterPro" id="IPR050904">
    <property type="entry name" value="Adhesion/Biosynth-related"/>
</dbReference>
<evidence type="ECO:0000259" key="2">
    <source>
        <dbReference type="PROSITE" id="PS50213"/>
    </source>
</evidence>
<dbReference type="Gene3D" id="2.30.180.10">
    <property type="entry name" value="FAS1 domain"/>
    <property type="match status" value="1"/>
</dbReference>
<evidence type="ECO:0000256" key="1">
    <source>
        <dbReference type="SAM" id="SignalP"/>
    </source>
</evidence>
<dbReference type="PROSITE" id="PS50213">
    <property type="entry name" value="FAS1"/>
    <property type="match status" value="1"/>
</dbReference>
<dbReference type="InterPro" id="IPR000782">
    <property type="entry name" value="FAS1_domain"/>
</dbReference>
<organism evidence="3 4">
    <name type="scientific">Croceitalea dokdonensis DOKDO 023</name>
    <dbReference type="NCBI Taxonomy" id="1300341"/>
    <lineage>
        <taxon>Bacteria</taxon>
        <taxon>Pseudomonadati</taxon>
        <taxon>Bacteroidota</taxon>
        <taxon>Flavobacteriia</taxon>
        <taxon>Flavobacteriales</taxon>
        <taxon>Flavobacteriaceae</taxon>
        <taxon>Croceitalea</taxon>
    </lineage>
</organism>
<dbReference type="GO" id="GO:0031012">
    <property type="term" value="C:extracellular matrix"/>
    <property type="evidence" value="ECO:0007669"/>
    <property type="project" value="TreeGrafter"/>
</dbReference>
<evidence type="ECO:0000313" key="4">
    <source>
        <dbReference type="Proteomes" id="UP000050280"/>
    </source>
</evidence>
<sequence>MKFPQQALVSLLCYFSISYCAAQTKNLVALTPMAFALEKDENLLQTTANTNDLRTLYTTLEKVNLSSLLEEEGPFTFFTPNNNAFKHLIHIGLEDLLMEENLPKLKAILSHHIIKGQLSAAQMLKQLTNNGGAVTYETLHGTKIYAVFKDGEILIQDGFGNCAKIVKADLNRSNGIIHKVDHLVFPSNF</sequence>
<dbReference type="RefSeq" id="WP_054557788.1">
    <property type="nucleotide sequence ID" value="NZ_LDJX01000001.1"/>
</dbReference>
<dbReference type="OrthoDB" id="9800666at2"/>
<dbReference type="STRING" id="1300341.I595_537"/>
<reference evidence="3 4" key="1">
    <citation type="submission" date="2015-09" db="EMBL/GenBank/DDBJ databases">
        <title>Genome sequence of the marine flavobacterium Croceitalea dokdonensis DOKDO 023 that contains proton- and sodium-pumping rhodopsins.</title>
        <authorList>
            <person name="Kwon S.-K."/>
            <person name="Lee H.K."/>
            <person name="Kwak M.-J."/>
            <person name="Kim J.F."/>
        </authorList>
    </citation>
    <scope>NUCLEOTIDE SEQUENCE [LARGE SCALE GENOMIC DNA]</scope>
    <source>
        <strain evidence="3 4">DOKDO 023</strain>
    </source>
</reference>
<comment type="caution">
    <text evidence="3">The sequence shown here is derived from an EMBL/GenBank/DDBJ whole genome shotgun (WGS) entry which is preliminary data.</text>
</comment>
<feature type="domain" description="FAS1" evidence="2">
    <location>
        <begin position="40"/>
        <end position="184"/>
    </location>
</feature>
<dbReference type="Pfam" id="PF02469">
    <property type="entry name" value="Fasciclin"/>
    <property type="match status" value="1"/>
</dbReference>
<gene>
    <name evidence="3" type="ORF">I595_537</name>
</gene>
<evidence type="ECO:0000313" key="3">
    <source>
        <dbReference type="EMBL" id="KPM33633.1"/>
    </source>
</evidence>
<dbReference type="EMBL" id="LDJX01000001">
    <property type="protein sequence ID" value="KPM33633.1"/>
    <property type="molecule type" value="Genomic_DNA"/>
</dbReference>
<keyword evidence="1" id="KW-0732">Signal</keyword>
<accession>A0A0P7ANR8</accession>
<dbReference type="GO" id="GO:0050839">
    <property type="term" value="F:cell adhesion molecule binding"/>
    <property type="evidence" value="ECO:0007669"/>
    <property type="project" value="TreeGrafter"/>
</dbReference>
<dbReference type="GO" id="GO:0005615">
    <property type="term" value="C:extracellular space"/>
    <property type="evidence" value="ECO:0007669"/>
    <property type="project" value="TreeGrafter"/>
</dbReference>
<dbReference type="SMART" id="SM00554">
    <property type="entry name" value="FAS1"/>
    <property type="match status" value="1"/>
</dbReference>
<proteinExistence type="predicted"/>
<dbReference type="InterPro" id="IPR036378">
    <property type="entry name" value="FAS1_dom_sf"/>
</dbReference>
<dbReference type="GO" id="GO:0007155">
    <property type="term" value="P:cell adhesion"/>
    <property type="evidence" value="ECO:0007669"/>
    <property type="project" value="TreeGrafter"/>
</dbReference>
<keyword evidence="4" id="KW-1185">Reference proteome</keyword>
<dbReference type="SUPFAM" id="SSF82153">
    <property type="entry name" value="FAS1 domain"/>
    <property type="match status" value="1"/>
</dbReference>
<protein>
    <submittedName>
        <fullName evidence="3">Fasciclin family protein</fullName>
    </submittedName>
</protein>
<feature type="signal peptide" evidence="1">
    <location>
        <begin position="1"/>
        <end position="21"/>
    </location>
</feature>